<keyword evidence="4 8" id="KW-1003">Cell membrane</keyword>
<comment type="subcellular location">
    <subcellularLocation>
        <location evidence="1 8">Cell membrane</location>
        <topology evidence="1 8">Multi-pass membrane protein</topology>
    </subcellularLocation>
</comment>
<reference evidence="9 10" key="1">
    <citation type="submission" date="2018-11" db="EMBL/GenBank/DDBJ databases">
        <title>Mesobaculum littorinae gen. nov., sp. nov., isolated from Littorina scabra that represents a novel genus of the order Rhodobacteraceae.</title>
        <authorList>
            <person name="Li F."/>
        </authorList>
    </citation>
    <scope>NUCLEOTIDE SEQUENCE [LARGE SCALE GENOMIC DNA]</scope>
    <source>
        <strain evidence="9 10">M0103</strain>
    </source>
</reference>
<evidence type="ECO:0000256" key="2">
    <source>
        <dbReference type="ARBA" id="ARBA00009142"/>
    </source>
</evidence>
<gene>
    <name evidence="9" type="ORF">EKE94_17280</name>
</gene>
<keyword evidence="7 8" id="KW-0472">Membrane</keyword>
<evidence type="ECO:0000256" key="1">
    <source>
        <dbReference type="ARBA" id="ARBA00004651"/>
    </source>
</evidence>
<comment type="caution">
    <text evidence="9">The sequence shown here is derived from an EMBL/GenBank/DDBJ whole genome shotgun (WGS) entry which is preliminary data.</text>
</comment>
<evidence type="ECO:0000256" key="5">
    <source>
        <dbReference type="ARBA" id="ARBA00022692"/>
    </source>
</evidence>
<dbReference type="AlphaFoldDB" id="A0A438AD74"/>
<feature type="transmembrane region" description="Helical" evidence="8">
    <location>
        <begin position="77"/>
        <end position="107"/>
    </location>
</feature>
<evidence type="ECO:0000256" key="8">
    <source>
        <dbReference type="RuleBase" id="RU363041"/>
    </source>
</evidence>
<keyword evidence="6 8" id="KW-1133">Transmembrane helix</keyword>
<dbReference type="Proteomes" id="UP000285908">
    <property type="component" value="Unassembled WGS sequence"/>
</dbReference>
<dbReference type="PANTHER" id="PTHR30269">
    <property type="entry name" value="TRANSMEMBRANE PROTEIN YFCA"/>
    <property type="match status" value="1"/>
</dbReference>
<dbReference type="Pfam" id="PF01925">
    <property type="entry name" value="TauE"/>
    <property type="match status" value="1"/>
</dbReference>
<proteinExistence type="inferred from homology"/>
<feature type="transmembrane region" description="Helical" evidence="8">
    <location>
        <begin position="254"/>
        <end position="272"/>
    </location>
</feature>
<dbReference type="PANTHER" id="PTHR30269:SF37">
    <property type="entry name" value="MEMBRANE TRANSPORTER PROTEIN"/>
    <property type="match status" value="1"/>
</dbReference>
<evidence type="ECO:0000256" key="4">
    <source>
        <dbReference type="ARBA" id="ARBA00022475"/>
    </source>
</evidence>
<evidence type="ECO:0000256" key="6">
    <source>
        <dbReference type="ARBA" id="ARBA00022989"/>
    </source>
</evidence>
<dbReference type="InterPro" id="IPR052017">
    <property type="entry name" value="TSUP"/>
</dbReference>
<feature type="transmembrane region" description="Helical" evidence="8">
    <location>
        <begin position="144"/>
        <end position="162"/>
    </location>
</feature>
<accession>A0A438AD74</accession>
<dbReference type="EMBL" id="RQXX01000009">
    <property type="protein sequence ID" value="RVV96634.1"/>
    <property type="molecule type" value="Genomic_DNA"/>
</dbReference>
<evidence type="ECO:0000313" key="9">
    <source>
        <dbReference type="EMBL" id="RVV96634.1"/>
    </source>
</evidence>
<dbReference type="InterPro" id="IPR002781">
    <property type="entry name" value="TM_pro_TauE-like"/>
</dbReference>
<evidence type="ECO:0000256" key="7">
    <source>
        <dbReference type="ARBA" id="ARBA00023136"/>
    </source>
</evidence>
<dbReference type="OrthoDB" id="7028171at2"/>
<feature type="transmembrane region" description="Helical" evidence="8">
    <location>
        <begin position="46"/>
        <end position="65"/>
    </location>
</feature>
<name>A0A438AD74_9RHOB</name>
<keyword evidence="3" id="KW-0813">Transport</keyword>
<evidence type="ECO:0000313" key="10">
    <source>
        <dbReference type="Proteomes" id="UP000285908"/>
    </source>
</evidence>
<feature type="transmembrane region" description="Helical" evidence="8">
    <location>
        <begin position="119"/>
        <end position="138"/>
    </location>
</feature>
<feature type="transmembrane region" description="Helical" evidence="8">
    <location>
        <begin position="183"/>
        <end position="202"/>
    </location>
</feature>
<protein>
    <recommendedName>
        <fullName evidence="8">Probable membrane transporter protein</fullName>
    </recommendedName>
</protein>
<keyword evidence="5 8" id="KW-0812">Transmembrane</keyword>
<sequence>MGWQCRSEGLRSVKIFPWAVELGRRRGQGLRGRGTIAPAARERSDVGFDWTVFALAVPAVLFTGVSKGGFGSGAAFAAAPFLALVLSPGQAIGLMLPLLMLIDLGAIRAYWGRWSRRDALRLIGGSLPGIAAGAALYRVADPDMFRLLIGLVAIGFVAFQMARASDLLKLRAVHRPDPSRGRLAGVFWGGVTGLTSFISHAGGPPAAVYLLGRGLDKTTFQATTVLTFWAVNLAKLGPYMALGIFTRDTLIADLILAPVAFAGLWLGVHLHSRVNEKLFFRLTYAFLLVTGGKLIFDALT</sequence>
<dbReference type="GO" id="GO:0005886">
    <property type="term" value="C:plasma membrane"/>
    <property type="evidence" value="ECO:0007669"/>
    <property type="project" value="UniProtKB-SubCell"/>
</dbReference>
<comment type="similarity">
    <text evidence="2 8">Belongs to the 4-toluene sulfonate uptake permease (TSUP) (TC 2.A.102) family.</text>
</comment>
<organism evidence="9 10">
    <name type="scientific">Mesobaculum littorinae</name>
    <dbReference type="NCBI Taxonomy" id="2486419"/>
    <lineage>
        <taxon>Bacteria</taxon>
        <taxon>Pseudomonadati</taxon>
        <taxon>Pseudomonadota</taxon>
        <taxon>Alphaproteobacteria</taxon>
        <taxon>Rhodobacterales</taxon>
        <taxon>Roseobacteraceae</taxon>
        <taxon>Mesobaculum</taxon>
    </lineage>
</organism>
<feature type="transmembrane region" description="Helical" evidence="8">
    <location>
        <begin position="278"/>
        <end position="296"/>
    </location>
</feature>
<keyword evidence="10" id="KW-1185">Reference proteome</keyword>
<evidence type="ECO:0000256" key="3">
    <source>
        <dbReference type="ARBA" id="ARBA00022448"/>
    </source>
</evidence>